<dbReference type="RefSeq" id="WP_238182348.1">
    <property type="nucleotide sequence ID" value="NZ_BPRB01000095.1"/>
</dbReference>
<protein>
    <submittedName>
        <fullName evidence="1">Uncharacterized protein</fullName>
    </submittedName>
</protein>
<evidence type="ECO:0000313" key="2">
    <source>
        <dbReference type="Proteomes" id="UP001055057"/>
    </source>
</evidence>
<evidence type="ECO:0000313" key="1">
    <source>
        <dbReference type="EMBL" id="GJE59779.1"/>
    </source>
</evidence>
<reference evidence="1" key="2">
    <citation type="submission" date="2021-08" db="EMBL/GenBank/DDBJ databases">
        <authorList>
            <person name="Tani A."/>
            <person name="Ola A."/>
            <person name="Ogura Y."/>
            <person name="Katsura K."/>
            <person name="Hayashi T."/>
        </authorList>
    </citation>
    <scope>NUCLEOTIDE SEQUENCE</scope>
    <source>
        <strain evidence="1">DSM 23632</strain>
    </source>
</reference>
<name>A0ABQ4TZ09_9HYPH</name>
<reference evidence="1" key="1">
    <citation type="journal article" date="2021" name="Front. Microbiol.">
        <title>Comprehensive Comparative Genomics and Phenotyping of Methylobacterium Species.</title>
        <authorList>
            <person name="Alessa O."/>
            <person name="Ogura Y."/>
            <person name="Fujitani Y."/>
            <person name="Takami H."/>
            <person name="Hayashi T."/>
            <person name="Sahin N."/>
            <person name="Tani A."/>
        </authorList>
    </citation>
    <scope>NUCLEOTIDE SEQUENCE</scope>
    <source>
        <strain evidence="1">DSM 23632</strain>
    </source>
</reference>
<organism evidence="1 2">
    <name type="scientific">Methylobacterium trifolii</name>
    <dbReference type="NCBI Taxonomy" id="1003092"/>
    <lineage>
        <taxon>Bacteria</taxon>
        <taxon>Pseudomonadati</taxon>
        <taxon>Pseudomonadota</taxon>
        <taxon>Alphaproteobacteria</taxon>
        <taxon>Hyphomicrobiales</taxon>
        <taxon>Methylobacteriaceae</taxon>
        <taxon>Methylobacterium</taxon>
    </lineage>
</organism>
<proteinExistence type="predicted"/>
<keyword evidence="2" id="KW-1185">Reference proteome</keyword>
<dbReference type="EMBL" id="BPRB01000095">
    <property type="protein sequence ID" value="GJE59779.1"/>
    <property type="molecule type" value="Genomic_DNA"/>
</dbReference>
<accession>A0ABQ4TZ09</accession>
<comment type="caution">
    <text evidence="1">The sequence shown here is derived from an EMBL/GenBank/DDBJ whole genome shotgun (WGS) entry which is preliminary data.</text>
</comment>
<dbReference type="Proteomes" id="UP001055057">
    <property type="component" value="Unassembled WGS sequence"/>
</dbReference>
<gene>
    <name evidence="1" type="ORF">MPOCJGCO_1881</name>
</gene>
<sequence length="206" mass="22081">MARQILAYVLAVLATLAEVAVTATRMVWRAGRWVLESVTPAPRRAPAAAAGAADAAAALAEASQAPVGVPAAVALAKPEPVDPVLEWGTLAHKYANAQSVITGEDDPILDGILDEPAIAWLTSLTHVDLLQITNATPRDVGRHMLGEREIPGLKLCPTMREWEQSKRSMASITAEMRERLAEGRQAMQDALDDLVNNPSWEPLRGV</sequence>